<dbReference type="InterPro" id="IPR003918">
    <property type="entry name" value="NADH_UbQ_OxRdtase"/>
</dbReference>
<evidence type="ECO:0000256" key="2">
    <source>
        <dbReference type="ARBA" id="ARBA00022475"/>
    </source>
</evidence>
<feature type="transmembrane region" description="Helical" evidence="8">
    <location>
        <begin position="102"/>
        <end position="121"/>
    </location>
</feature>
<dbReference type="OrthoDB" id="9811798at2"/>
<feature type="transmembrane region" description="Helical" evidence="8">
    <location>
        <begin position="285"/>
        <end position="304"/>
    </location>
</feature>
<dbReference type="GO" id="GO:0008137">
    <property type="term" value="F:NADH dehydrogenase (ubiquinone) activity"/>
    <property type="evidence" value="ECO:0007669"/>
    <property type="project" value="InterPro"/>
</dbReference>
<feature type="transmembrane region" description="Helical" evidence="8">
    <location>
        <begin position="310"/>
        <end position="330"/>
    </location>
</feature>
<evidence type="ECO:0000256" key="5">
    <source>
        <dbReference type="ARBA" id="ARBA00023002"/>
    </source>
</evidence>
<dbReference type="GO" id="GO:0042773">
    <property type="term" value="P:ATP synthesis coupled electron transport"/>
    <property type="evidence" value="ECO:0007669"/>
    <property type="project" value="InterPro"/>
</dbReference>
<evidence type="ECO:0000256" key="7">
    <source>
        <dbReference type="RuleBase" id="RU000320"/>
    </source>
</evidence>
<evidence type="ECO:0000259" key="9">
    <source>
        <dbReference type="Pfam" id="PF00361"/>
    </source>
</evidence>
<evidence type="ECO:0000313" key="11">
    <source>
        <dbReference type="Proteomes" id="UP000001302"/>
    </source>
</evidence>
<keyword evidence="6 8" id="KW-0472">Membrane</keyword>
<evidence type="ECO:0000313" key="10">
    <source>
        <dbReference type="EMBL" id="ADM08716.1"/>
    </source>
</evidence>
<evidence type="ECO:0000256" key="8">
    <source>
        <dbReference type="SAM" id="Phobius"/>
    </source>
</evidence>
<dbReference type="GO" id="GO:0005886">
    <property type="term" value="C:plasma membrane"/>
    <property type="evidence" value="ECO:0007669"/>
    <property type="project" value="UniProtKB-SubCell"/>
</dbReference>
<dbReference type="HOGENOM" id="CLU_030481_0_0_5"/>
<feature type="transmembrane region" description="Helical" evidence="8">
    <location>
        <begin position="386"/>
        <end position="413"/>
    </location>
</feature>
<dbReference type="InterPro" id="IPR001750">
    <property type="entry name" value="ND/Mrp_TM"/>
</dbReference>
<evidence type="ECO:0000256" key="3">
    <source>
        <dbReference type="ARBA" id="ARBA00022692"/>
    </source>
</evidence>
<dbReference type="KEGG" id="pbr:PB2503_03197"/>
<reference evidence="10 11" key="2">
    <citation type="journal article" date="2011" name="J. Bacteriol.">
        <title>Complete genome sequence of strain HTCC2503T of Parvularcula bermudensis, the type species of the order "Parvularculales" in the class Alphaproteobacteria.</title>
        <authorList>
            <person name="Oh H.M."/>
            <person name="Kang I."/>
            <person name="Vergin K.L."/>
            <person name="Kang D."/>
            <person name="Rhee K.H."/>
            <person name="Giovannoni S.J."/>
            <person name="Cho J.C."/>
        </authorList>
    </citation>
    <scope>NUCLEOTIDE SEQUENCE [LARGE SCALE GENOMIC DNA]</scope>
    <source>
        <strain evidence="11">ATCC BAA-594 / HTCC2503 / KCTC 12087</strain>
    </source>
</reference>
<feature type="transmembrane region" description="Helical" evidence="8">
    <location>
        <begin position="351"/>
        <end position="371"/>
    </location>
</feature>
<dbReference type="NCBIfam" id="NF009310">
    <property type="entry name" value="PRK12668.1"/>
    <property type="match status" value="1"/>
</dbReference>
<keyword evidence="4 8" id="KW-1133">Transmembrane helix</keyword>
<evidence type="ECO:0000256" key="6">
    <source>
        <dbReference type="ARBA" id="ARBA00023136"/>
    </source>
</evidence>
<dbReference type="RefSeq" id="WP_013299690.1">
    <property type="nucleotide sequence ID" value="NC_014414.1"/>
</dbReference>
<keyword evidence="5" id="KW-0560">Oxidoreductase</keyword>
<feature type="transmembrane region" description="Helical" evidence="8">
    <location>
        <begin position="76"/>
        <end position="95"/>
    </location>
</feature>
<gene>
    <name evidence="10" type="ordered locus">PB2503_03197</name>
</gene>
<feature type="transmembrane region" description="Helical" evidence="8">
    <location>
        <begin position="471"/>
        <end position="492"/>
    </location>
</feature>
<dbReference type="PANTHER" id="PTHR42682">
    <property type="entry name" value="HYDROGENASE-4 COMPONENT F"/>
    <property type="match status" value="1"/>
</dbReference>
<dbReference type="AlphaFoldDB" id="E0TD57"/>
<proteinExistence type="predicted"/>
<keyword evidence="11" id="KW-1185">Reference proteome</keyword>
<protein>
    <submittedName>
        <fullName evidence="10">NADH dehydrogenase subunit N</fullName>
    </submittedName>
</protein>
<feature type="transmembrane region" description="Helical" evidence="8">
    <location>
        <begin position="227"/>
        <end position="247"/>
    </location>
</feature>
<dbReference type="EMBL" id="CP002156">
    <property type="protein sequence ID" value="ADM08716.1"/>
    <property type="molecule type" value="Genomic_DNA"/>
</dbReference>
<accession>E0TD57</accession>
<feature type="transmembrane region" description="Helical" evidence="8">
    <location>
        <begin position="31"/>
        <end position="49"/>
    </location>
</feature>
<feature type="transmembrane region" description="Helical" evidence="8">
    <location>
        <begin position="519"/>
        <end position="538"/>
    </location>
</feature>
<feature type="transmembrane region" description="Helical" evidence="8">
    <location>
        <begin position="156"/>
        <end position="175"/>
    </location>
</feature>
<organism evidence="10 11">
    <name type="scientific">Parvularcula bermudensis (strain ATCC BAA-594 / HTCC2503 / KCTC 12087)</name>
    <dbReference type="NCBI Taxonomy" id="314260"/>
    <lineage>
        <taxon>Bacteria</taxon>
        <taxon>Pseudomonadati</taxon>
        <taxon>Pseudomonadota</taxon>
        <taxon>Alphaproteobacteria</taxon>
        <taxon>Parvularculales</taxon>
        <taxon>Parvularculaceae</taxon>
        <taxon>Parvularcula</taxon>
    </lineage>
</organism>
<feature type="transmembrane region" description="Helical" evidence="8">
    <location>
        <begin position="6"/>
        <end position="24"/>
    </location>
</feature>
<name>E0TD57_PARBH</name>
<feature type="transmembrane region" description="Helical" evidence="8">
    <location>
        <begin position="565"/>
        <end position="586"/>
    </location>
</feature>
<dbReference type="PRINTS" id="PR01437">
    <property type="entry name" value="NUOXDRDTASE4"/>
</dbReference>
<keyword evidence="3 7" id="KW-0812">Transmembrane</keyword>
<dbReference type="Proteomes" id="UP000001302">
    <property type="component" value="Chromosome"/>
</dbReference>
<dbReference type="InterPro" id="IPR052175">
    <property type="entry name" value="ComplexI-like_HydComp"/>
</dbReference>
<dbReference type="eggNOG" id="COG0651">
    <property type="taxonomic scope" value="Bacteria"/>
</dbReference>
<dbReference type="GO" id="GO:0016491">
    <property type="term" value="F:oxidoreductase activity"/>
    <property type="evidence" value="ECO:0007669"/>
    <property type="project" value="UniProtKB-KW"/>
</dbReference>
<evidence type="ECO:0000256" key="4">
    <source>
        <dbReference type="ARBA" id="ARBA00022989"/>
    </source>
</evidence>
<feature type="domain" description="NADH:quinone oxidoreductase/Mrp antiporter transmembrane" evidence="9">
    <location>
        <begin position="120"/>
        <end position="395"/>
    </location>
</feature>
<feature type="transmembrane region" description="Helical" evidence="8">
    <location>
        <begin position="253"/>
        <end position="273"/>
    </location>
</feature>
<feature type="transmembrane region" description="Helical" evidence="8">
    <location>
        <begin position="195"/>
        <end position="215"/>
    </location>
</feature>
<dbReference type="Pfam" id="PF00361">
    <property type="entry name" value="Proton_antipo_M"/>
    <property type="match status" value="1"/>
</dbReference>
<keyword evidence="2" id="KW-1003">Cell membrane</keyword>
<dbReference type="STRING" id="314260.PB2503_03197"/>
<dbReference type="PANTHER" id="PTHR42682:SF4">
    <property type="entry name" value="NADH-UBIQUINONE_PLASTOQUINONE"/>
    <property type="match status" value="1"/>
</dbReference>
<reference evidence="11" key="1">
    <citation type="submission" date="2010-08" db="EMBL/GenBank/DDBJ databases">
        <title>Genome sequence of Parvularcula bermudensis HTCC2503.</title>
        <authorList>
            <person name="Kang D.-M."/>
            <person name="Oh H.-M."/>
            <person name="Cho J.-C."/>
        </authorList>
    </citation>
    <scope>NUCLEOTIDE SEQUENCE [LARGE SCALE GENOMIC DNA]</scope>
    <source>
        <strain evidence="11">ATCC BAA-594 / HTCC2503 / KCTC 12087</strain>
    </source>
</reference>
<sequence length="587" mass="62795">MTPFPLDWSPAAIVMALGLLALFLPRAGRNLIGLVAMGAGLLHLLAYGVPEIGGQRLYGAWSILDFEMTTVRVDRLSFVFALIFTIAGFLNVIYGWRHATRVEASTGLIYAGSAIGGALAGDLLTLFFFWEAAALSSVFIIWQAGTKEATFAGVRYLVLHVFSGLLLLTGVVLVWGQGGDLTFGALSLWDEAGALNLAALLILASFAIKAAFPLVHTWLPDTYPKASAVGAVILSAFTTKLAIYALARSFAGLDLLIGIGVAMALFPLLFALLEDDLRKVLAHALNVQLGFLVCAVGIGTPLAINGAAAHAFIHILYKALLFMSMGAVLLRTGTTRASELGGLHKSMPWTAGFCLVAAFATSAVPLFSGFITKSMITGAASEAHLIWVYTLLLIASAGVVENSGIRVPFFAFFATDRFAPSRTGQRRPEEAPAPMMIAMGMAAGLSILIGVRPDLLEAILPYETDYHAFSWGHVTAQLQLVLGAVLTFAVLYRLGVYPVARRTPVVDVDWLWRVPGKSLLLLSVSVTASLWHAVWGVISQGVQAMVSRLYYSHGPEGRMARTWPVGYTALTTAIVLGVVLFSVYFAR</sequence>
<evidence type="ECO:0000256" key="1">
    <source>
        <dbReference type="ARBA" id="ARBA00004651"/>
    </source>
</evidence>
<comment type="subcellular location">
    <subcellularLocation>
        <location evidence="1">Cell membrane</location>
        <topology evidence="1">Multi-pass membrane protein</topology>
    </subcellularLocation>
    <subcellularLocation>
        <location evidence="7">Membrane</location>
        <topology evidence="7">Multi-pass membrane protein</topology>
    </subcellularLocation>
</comment>